<evidence type="ECO:0000313" key="3">
    <source>
        <dbReference type="Proteomes" id="UP001567537"/>
    </source>
</evidence>
<reference evidence="2 3" key="1">
    <citation type="journal article" date="2021" name="Res Sq">
        <title>Streptomyces Pimoensis sp. nov., Isolated From the Taklimakan Desert in Xinjiang, China.</title>
        <authorList>
            <person name="Zhang P."/>
            <person name="Luo X."/>
            <person name="Luo X."/>
            <person name="Liu Z."/>
            <person name="Xia Z."/>
            <person name="Wan C."/>
            <person name="zhang L."/>
        </authorList>
    </citation>
    <scope>NUCLEOTIDE SEQUENCE [LARGE SCALE GENOMIC DNA]</scope>
    <source>
        <strain evidence="2 3">TRM75549</strain>
    </source>
</reference>
<dbReference type="EMBL" id="JAHWZY010000169">
    <property type="protein sequence ID" value="MEZ3183315.1"/>
    <property type="molecule type" value="Genomic_DNA"/>
</dbReference>
<evidence type="ECO:0000313" key="2">
    <source>
        <dbReference type="EMBL" id="MEZ3183315.1"/>
    </source>
</evidence>
<keyword evidence="3" id="KW-1185">Reference proteome</keyword>
<organism evidence="2 3">
    <name type="scientific">Streptomyces pimonensis</name>
    <dbReference type="NCBI Taxonomy" id="2860288"/>
    <lineage>
        <taxon>Bacteria</taxon>
        <taxon>Bacillati</taxon>
        <taxon>Actinomycetota</taxon>
        <taxon>Actinomycetes</taxon>
        <taxon>Kitasatosporales</taxon>
        <taxon>Streptomycetaceae</taxon>
        <taxon>Streptomyces</taxon>
    </lineage>
</organism>
<protein>
    <submittedName>
        <fullName evidence="2">Transposase</fullName>
    </submittedName>
</protein>
<accession>A0ABV4J8P9</accession>
<comment type="caution">
    <text evidence="2">The sequence shown here is derived from an EMBL/GenBank/DDBJ whole genome shotgun (WGS) entry which is preliminary data.</text>
</comment>
<proteinExistence type="predicted"/>
<dbReference type="Pfam" id="PF13546">
    <property type="entry name" value="DDE_5"/>
    <property type="match status" value="1"/>
</dbReference>
<feature type="domain" description="Transposase IS701-like DDE" evidence="1">
    <location>
        <begin position="19"/>
        <end position="56"/>
    </location>
</feature>
<dbReference type="InterPro" id="IPR038721">
    <property type="entry name" value="IS701-like_DDE_dom"/>
</dbReference>
<evidence type="ECO:0000259" key="1">
    <source>
        <dbReference type="Pfam" id="PF13546"/>
    </source>
</evidence>
<dbReference type="Proteomes" id="UP001567537">
    <property type="component" value="Unassembled WGS sequence"/>
</dbReference>
<feature type="non-terminal residue" evidence="2">
    <location>
        <position position="57"/>
    </location>
</feature>
<sequence>MTPEELAGVREDLEAFAAELFDGFFRADQRRWGQAYVRGLLLDGRRKSVEPMAARLG</sequence>
<gene>
    <name evidence="2" type="ORF">KYY02_33080</name>
</gene>
<name>A0ABV4J8P9_9ACTN</name>